<dbReference type="InterPro" id="IPR027417">
    <property type="entry name" value="P-loop_NTPase"/>
</dbReference>
<evidence type="ECO:0000256" key="1">
    <source>
        <dbReference type="ARBA" id="ARBA00022705"/>
    </source>
</evidence>
<feature type="domain" description="Chromosomal replication initiator protein DnaA ATPAse" evidence="4">
    <location>
        <begin position="21"/>
        <end position="164"/>
    </location>
</feature>
<dbReference type="NCBIfam" id="TIGR03420">
    <property type="entry name" value="DnaA_homol_Hda"/>
    <property type="match status" value="1"/>
</dbReference>
<dbReference type="Pfam" id="PF22688">
    <property type="entry name" value="Hda_lid"/>
    <property type="match status" value="1"/>
</dbReference>
<dbReference type="InterPro" id="IPR055199">
    <property type="entry name" value="Hda_lid"/>
</dbReference>
<dbReference type="FunFam" id="1.10.8.60:FF:000024">
    <property type="entry name" value="DnaA regulatory inactivator Hda"/>
    <property type="match status" value="1"/>
</dbReference>
<dbReference type="NCBIfam" id="NF005982">
    <property type="entry name" value="PRK08084.1"/>
    <property type="match status" value="1"/>
</dbReference>
<dbReference type="PRINTS" id="PR00051">
    <property type="entry name" value="DNAA"/>
</dbReference>
<dbReference type="HAMAP" id="MF_01158">
    <property type="entry name" value="Hda"/>
    <property type="match status" value="1"/>
</dbReference>
<dbReference type="Pfam" id="PF00308">
    <property type="entry name" value="Bac_DnaA"/>
    <property type="match status" value="1"/>
</dbReference>
<dbReference type="Proteomes" id="UP000028681">
    <property type="component" value="Chromosome"/>
</dbReference>
<evidence type="ECO:0000256" key="3">
    <source>
        <dbReference type="HAMAP-Rule" id="MF_01158"/>
    </source>
</evidence>
<dbReference type="InterPro" id="IPR013317">
    <property type="entry name" value="DnaA_dom"/>
</dbReference>
<dbReference type="EMBL" id="CP006664">
    <property type="protein sequence ID" value="AIJ09464.1"/>
    <property type="molecule type" value="Genomic_DNA"/>
</dbReference>
<reference evidence="6 7" key="1">
    <citation type="journal article" date="2012" name="PLoS ONE">
        <title>Edwardsiella comparative phylogenomics reveal the new intra/inter-species taxonomic relationships, virulence evolution and niche adaptation mechanisms.</title>
        <authorList>
            <person name="Yang M."/>
            <person name="Lv Y."/>
            <person name="Xiao J."/>
            <person name="Wu H."/>
            <person name="Zheng H."/>
            <person name="Liu Q."/>
            <person name="Zhang Y."/>
            <person name="Wang Q."/>
        </authorList>
    </citation>
    <scope>NUCLEOTIDE SEQUENCE [LARGE SCALE GENOMIC DNA]</scope>
    <source>
        <strain evidence="7">080813</strain>
    </source>
</reference>
<dbReference type="KEGG" id="ete:ETEE_3035"/>
<gene>
    <name evidence="6" type="primary">dnaA</name>
    <name evidence="3" type="synonym">hda</name>
    <name evidence="6" type="ORF">ETEE_3035</name>
</gene>
<keyword evidence="2 3" id="KW-0236">DNA replication inhibitor</keyword>
<proteinExistence type="inferred from homology"/>
<organism evidence="6 7">
    <name type="scientific">Edwardsiella anguillarum ET080813</name>
    <dbReference type="NCBI Taxonomy" id="667120"/>
    <lineage>
        <taxon>Bacteria</taxon>
        <taxon>Pseudomonadati</taxon>
        <taxon>Pseudomonadota</taxon>
        <taxon>Gammaproteobacteria</taxon>
        <taxon>Enterobacterales</taxon>
        <taxon>Hafniaceae</taxon>
        <taxon>Edwardsiella</taxon>
    </lineage>
</organism>
<dbReference type="SUPFAM" id="SSF52540">
    <property type="entry name" value="P-loop containing nucleoside triphosphate hydrolases"/>
    <property type="match status" value="1"/>
</dbReference>
<dbReference type="FunFam" id="3.40.50.300:FF:000452">
    <property type="entry name" value="DnaA regulatory inactivator Hda"/>
    <property type="match status" value="1"/>
</dbReference>
<dbReference type="GO" id="GO:0006270">
    <property type="term" value="P:DNA replication initiation"/>
    <property type="evidence" value="ECO:0007669"/>
    <property type="project" value="TreeGrafter"/>
</dbReference>
<dbReference type="Gene3D" id="1.10.8.60">
    <property type="match status" value="1"/>
</dbReference>
<dbReference type="InterPro" id="IPR020591">
    <property type="entry name" value="Chromosome_initiator_DnaA-like"/>
</dbReference>
<accession>A0A076LV94</accession>
<dbReference type="RefSeq" id="WP_095666561.1">
    <property type="nucleotide sequence ID" value="NZ_CP006664.1"/>
</dbReference>
<evidence type="ECO:0000313" key="7">
    <source>
        <dbReference type="Proteomes" id="UP000028681"/>
    </source>
</evidence>
<dbReference type="GeneID" id="33940517"/>
<dbReference type="InterPro" id="IPR017788">
    <property type="entry name" value="Hda"/>
</dbReference>
<dbReference type="HOGENOM" id="CLU_072265_1_1_6"/>
<dbReference type="PANTHER" id="PTHR30050:SF5">
    <property type="entry name" value="DNAA REGULATORY INACTIVATOR HDA"/>
    <property type="match status" value="1"/>
</dbReference>
<dbReference type="Gene3D" id="3.40.50.300">
    <property type="entry name" value="P-loop containing nucleotide triphosphate hydrolases"/>
    <property type="match status" value="1"/>
</dbReference>
<keyword evidence="1 3" id="KW-0235">DNA replication</keyword>
<protein>
    <recommendedName>
        <fullName evidence="3">DnaA regulatory inactivator Hda</fullName>
    </recommendedName>
</protein>
<dbReference type="InterPro" id="IPR022864">
    <property type="entry name" value="Hda_Enterobact"/>
</dbReference>
<dbReference type="PANTHER" id="PTHR30050">
    <property type="entry name" value="CHROMOSOMAL REPLICATION INITIATOR PROTEIN DNAA"/>
    <property type="match status" value="1"/>
</dbReference>
<sequence>MSEVHLNTPTQLSLPLYLPDDETFASFYAGENAALLAALRNALRQEHGSYIYFWSREGGGRSHLLHAACAELSQRGEAVGFVPLDKRAYFVPEVLDGMEQLALVCIDNIECIAGDEAWEMAIFNLYNRIQESGRTRLLITGDRPPRQLNLRLPDLASRLDWGQIYKLQPLGDEEKLQALQLRARLRGFELPEDVGRFLLKRLDREMRTLFMTLDQLDRASIAAQRKLTIPFVKETLLL</sequence>
<name>A0A076LV94_9GAMM</name>
<evidence type="ECO:0000259" key="5">
    <source>
        <dbReference type="Pfam" id="PF22688"/>
    </source>
</evidence>
<comment type="similarity">
    <text evidence="3">Belongs to the DnaA family. HdA subfamily.</text>
</comment>
<evidence type="ECO:0000259" key="4">
    <source>
        <dbReference type="Pfam" id="PF00308"/>
    </source>
</evidence>
<comment type="subunit">
    <text evidence="3">The active form seems to be an ADP-bound monomer. Forms the RIDA complex (regulatory inactivation of DnaA) of ATP-DnaA, ADP-Hda and the DNA-loaded beta sliding clamp (dnaN).</text>
</comment>
<dbReference type="AlphaFoldDB" id="A0A076LV94"/>
<evidence type="ECO:0000256" key="2">
    <source>
        <dbReference type="ARBA" id="ARBA00022880"/>
    </source>
</evidence>
<feature type="domain" description="Hda lid" evidence="5">
    <location>
        <begin position="172"/>
        <end position="236"/>
    </location>
</feature>
<comment type="function">
    <text evidence="3">Mediates the interaction of DNA replication inititator protein DnaA with DNA polymerase subunit beta sliding clamp (dnaN). Stimulates hydrolysis of ATP-DnaA to ADP-DnaA, rendering DnaA inactive for reinititation, a process called regulatory inhibition of DnaA or RIDA.</text>
</comment>
<evidence type="ECO:0000313" key="6">
    <source>
        <dbReference type="EMBL" id="AIJ09464.1"/>
    </source>
</evidence>
<dbReference type="GO" id="GO:0032297">
    <property type="term" value="P:negative regulation of DNA-templated DNA replication initiation"/>
    <property type="evidence" value="ECO:0007669"/>
    <property type="project" value="InterPro"/>
</dbReference>